<dbReference type="EMBL" id="OIVN01002427">
    <property type="protein sequence ID" value="SPD03540.1"/>
    <property type="molecule type" value="Genomic_DNA"/>
</dbReference>
<dbReference type="SUPFAM" id="SSF48403">
    <property type="entry name" value="Ankyrin repeat"/>
    <property type="match status" value="1"/>
</dbReference>
<name>A0A2N9GW42_FAGSY</name>
<protein>
    <submittedName>
        <fullName evidence="2">Uncharacterized protein</fullName>
    </submittedName>
</protein>
<keyword evidence="1" id="KW-1133">Transmembrane helix</keyword>
<accession>A0A2N9GW42</accession>
<proteinExistence type="predicted"/>
<dbReference type="PANTHER" id="PTHR11206">
    <property type="entry name" value="MULTIDRUG RESISTANCE PROTEIN"/>
    <property type="match status" value="1"/>
</dbReference>
<reference evidence="2" key="1">
    <citation type="submission" date="2018-02" db="EMBL/GenBank/DDBJ databases">
        <authorList>
            <person name="Cohen D.B."/>
            <person name="Kent A.D."/>
        </authorList>
    </citation>
    <scope>NUCLEOTIDE SEQUENCE</scope>
</reference>
<dbReference type="Gene3D" id="1.25.40.20">
    <property type="entry name" value="Ankyrin repeat-containing domain"/>
    <property type="match status" value="1"/>
</dbReference>
<organism evidence="2">
    <name type="scientific">Fagus sylvatica</name>
    <name type="common">Beechnut</name>
    <dbReference type="NCBI Taxonomy" id="28930"/>
    <lineage>
        <taxon>Eukaryota</taxon>
        <taxon>Viridiplantae</taxon>
        <taxon>Streptophyta</taxon>
        <taxon>Embryophyta</taxon>
        <taxon>Tracheophyta</taxon>
        <taxon>Spermatophyta</taxon>
        <taxon>Magnoliopsida</taxon>
        <taxon>eudicotyledons</taxon>
        <taxon>Gunneridae</taxon>
        <taxon>Pentapetalae</taxon>
        <taxon>rosids</taxon>
        <taxon>fabids</taxon>
        <taxon>Fagales</taxon>
        <taxon>Fagaceae</taxon>
        <taxon>Fagus</taxon>
    </lineage>
</organism>
<dbReference type="Pfam" id="PF12796">
    <property type="entry name" value="Ank_2"/>
    <property type="match status" value="1"/>
</dbReference>
<feature type="transmembrane region" description="Helical" evidence="1">
    <location>
        <begin position="24"/>
        <end position="44"/>
    </location>
</feature>
<dbReference type="InterPro" id="IPR002110">
    <property type="entry name" value="Ankyrin_rpt"/>
</dbReference>
<gene>
    <name evidence="2" type="ORF">FSB_LOCUS31422</name>
</gene>
<evidence type="ECO:0000256" key="1">
    <source>
        <dbReference type="SAM" id="Phobius"/>
    </source>
</evidence>
<sequence length="379" mass="40169">MPILLNSVQPVLSGVAVGSGWQSYVAYINLVCYYLIGVPLGYLLGWGFHQGVTGIWAGMIFGGTAIQTLILSIIIIRCNWEKEADRAVKHVQNDTALTYAAATGNVNIAKAMLDKNKDLSNLGGGMKPLFMAASLGHSQMVDHLSLSTRIQQWDKTEQVELFVTYARVGLYGKRQALKMLNDNPDLASAETENGKTAMTALLVLARNPSAFVGGSQLGAPFVSTENVFRKPFSSKTRSRAHSTDHSSRPSSLLSALDLTLTLCRPTVPSQPPPARSALFLSLCSPPCTDLPTVCRFWVAGDGSGGAARWDSWLRAARRGGTRGCGFAGFSGLLGCGFAGFAGDGSVSSWLRVARWDSGWVWGGSGGGFGWLAGSGGAGV</sequence>
<keyword evidence="1" id="KW-0812">Transmembrane</keyword>
<evidence type="ECO:0000313" key="2">
    <source>
        <dbReference type="EMBL" id="SPD03540.1"/>
    </source>
</evidence>
<dbReference type="InterPro" id="IPR036770">
    <property type="entry name" value="Ankyrin_rpt-contain_sf"/>
</dbReference>
<dbReference type="SMART" id="SM00248">
    <property type="entry name" value="ANK"/>
    <property type="match status" value="2"/>
</dbReference>
<dbReference type="AlphaFoldDB" id="A0A2N9GW42"/>
<feature type="transmembrane region" description="Helical" evidence="1">
    <location>
        <begin position="56"/>
        <end position="76"/>
    </location>
</feature>
<keyword evidence="1" id="KW-0472">Membrane</keyword>